<protein>
    <submittedName>
        <fullName evidence="1">Uncharacterized protein</fullName>
    </submittedName>
</protein>
<reference evidence="1 2" key="1">
    <citation type="submission" date="2020-02" db="EMBL/GenBank/DDBJ databases">
        <authorList>
            <person name="Ferguson B K."/>
        </authorList>
    </citation>
    <scope>NUCLEOTIDE SEQUENCE [LARGE SCALE GENOMIC DNA]</scope>
</reference>
<sequence>MIVRLYVLQSFLQKLPSLFLNLLLRLLLETDLQFKIAFNWLGRNKMFTTLWSKDTTNNLNINILIGRVMVNHHNTINIKTILTWDIKTYNISKCTINIIHHMLKTIINMIVELVIMMINTCLTQVLF</sequence>
<dbReference type="Proteomes" id="UP000479190">
    <property type="component" value="Unassembled WGS sequence"/>
</dbReference>
<dbReference type="EMBL" id="CADCXV010000815">
    <property type="protein sequence ID" value="CAB0036313.1"/>
    <property type="molecule type" value="Genomic_DNA"/>
</dbReference>
<evidence type="ECO:0000313" key="1">
    <source>
        <dbReference type="EMBL" id="CAB0036313.1"/>
    </source>
</evidence>
<name>A0A6H5IEB6_9HYME</name>
<dbReference type="AlphaFoldDB" id="A0A6H5IEB6"/>
<keyword evidence="2" id="KW-1185">Reference proteome</keyword>
<evidence type="ECO:0000313" key="2">
    <source>
        <dbReference type="Proteomes" id="UP000479190"/>
    </source>
</evidence>
<accession>A0A6H5IEB6</accession>
<proteinExistence type="predicted"/>
<organism evidence="1 2">
    <name type="scientific">Trichogramma brassicae</name>
    <dbReference type="NCBI Taxonomy" id="86971"/>
    <lineage>
        <taxon>Eukaryota</taxon>
        <taxon>Metazoa</taxon>
        <taxon>Ecdysozoa</taxon>
        <taxon>Arthropoda</taxon>
        <taxon>Hexapoda</taxon>
        <taxon>Insecta</taxon>
        <taxon>Pterygota</taxon>
        <taxon>Neoptera</taxon>
        <taxon>Endopterygota</taxon>
        <taxon>Hymenoptera</taxon>
        <taxon>Apocrita</taxon>
        <taxon>Proctotrupomorpha</taxon>
        <taxon>Chalcidoidea</taxon>
        <taxon>Trichogrammatidae</taxon>
        <taxon>Trichogramma</taxon>
    </lineage>
</organism>
<gene>
    <name evidence="1" type="ORF">TBRA_LOCUS8185</name>
</gene>